<organism evidence="2">
    <name type="scientific">marine sediment metagenome</name>
    <dbReference type="NCBI Taxonomy" id="412755"/>
    <lineage>
        <taxon>unclassified sequences</taxon>
        <taxon>metagenomes</taxon>
        <taxon>ecological metagenomes</taxon>
    </lineage>
</organism>
<feature type="domain" description="ASCH" evidence="1">
    <location>
        <begin position="2"/>
        <end position="102"/>
    </location>
</feature>
<evidence type="ECO:0000259" key="1">
    <source>
        <dbReference type="SMART" id="SM01022"/>
    </source>
</evidence>
<dbReference type="Gene3D" id="2.30.130.30">
    <property type="entry name" value="Hypothetical protein"/>
    <property type="match status" value="1"/>
</dbReference>
<dbReference type="AlphaFoldDB" id="X0YSM1"/>
<sequence length="106" mass="11744">MLLMKKAFFDAVRGGRKTVTLRHWRYRRVAPGQIHTVPGLGKVRIESVREAALSSLTDADAAADGLSSAAELRRALRKIYPSLRGGGDPSRRLYRVQFCYLGDGRG</sequence>
<dbReference type="CDD" id="cd06552">
    <property type="entry name" value="ASCH_yqfb_like"/>
    <property type="match status" value="1"/>
</dbReference>
<dbReference type="InterPro" id="IPR015947">
    <property type="entry name" value="PUA-like_sf"/>
</dbReference>
<proteinExistence type="predicted"/>
<dbReference type="Pfam" id="PF04266">
    <property type="entry name" value="ASCH"/>
    <property type="match status" value="1"/>
</dbReference>
<dbReference type="SMART" id="SM01022">
    <property type="entry name" value="ASCH"/>
    <property type="match status" value="1"/>
</dbReference>
<dbReference type="EMBL" id="BARS01050592">
    <property type="protein sequence ID" value="GAG49797.1"/>
    <property type="molecule type" value="Genomic_DNA"/>
</dbReference>
<gene>
    <name evidence="2" type="ORF">S01H1_75496</name>
</gene>
<accession>X0YSM1</accession>
<reference evidence="2" key="1">
    <citation type="journal article" date="2014" name="Front. Microbiol.">
        <title>High frequency of phylogenetically diverse reductive dehalogenase-homologous genes in deep subseafloor sedimentary metagenomes.</title>
        <authorList>
            <person name="Kawai M."/>
            <person name="Futagami T."/>
            <person name="Toyoda A."/>
            <person name="Takaki Y."/>
            <person name="Nishi S."/>
            <person name="Hori S."/>
            <person name="Arai W."/>
            <person name="Tsubouchi T."/>
            <person name="Morono Y."/>
            <person name="Uchiyama I."/>
            <person name="Ito T."/>
            <person name="Fujiyama A."/>
            <person name="Inagaki F."/>
            <person name="Takami H."/>
        </authorList>
    </citation>
    <scope>NUCLEOTIDE SEQUENCE</scope>
    <source>
        <strain evidence="2">Expedition CK06-06</strain>
    </source>
</reference>
<dbReference type="InterPro" id="IPR007374">
    <property type="entry name" value="ASCH_domain"/>
</dbReference>
<protein>
    <recommendedName>
        <fullName evidence="1">ASCH domain-containing protein</fullName>
    </recommendedName>
</protein>
<dbReference type="SUPFAM" id="SSF88697">
    <property type="entry name" value="PUA domain-like"/>
    <property type="match status" value="1"/>
</dbReference>
<evidence type="ECO:0000313" key="2">
    <source>
        <dbReference type="EMBL" id="GAG49797.1"/>
    </source>
</evidence>
<comment type="caution">
    <text evidence="2">The sequence shown here is derived from an EMBL/GenBank/DDBJ whole genome shotgun (WGS) entry which is preliminary data.</text>
</comment>
<name>X0YSM1_9ZZZZ</name>